<dbReference type="Proteomes" id="UP000664654">
    <property type="component" value="Unassembled WGS sequence"/>
</dbReference>
<gene>
    <name evidence="1" type="ORF">J0A66_01155</name>
</gene>
<organism evidence="1 2">
    <name type="scientific">Bowmanella dokdonensis</name>
    <dbReference type="NCBI Taxonomy" id="751969"/>
    <lineage>
        <taxon>Bacteria</taxon>
        <taxon>Pseudomonadati</taxon>
        <taxon>Pseudomonadota</taxon>
        <taxon>Gammaproteobacteria</taxon>
        <taxon>Alteromonadales</taxon>
        <taxon>Alteromonadaceae</taxon>
        <taxon>Bowmanella</taxon>
    </lineage>
</organism>
<proteinExistence type="predicted"/>
<dbReference type="EMBL" id="JAFKCV010000001">
    <property type="protein sequence ID" value="MBN7823819.1"/>
    <property type="molecule type" value="Genomic_DNA"/>
</dbReference>
<dbReference type="AlphaFoldDB" id="A0A939DJE2"/>
<sequence length="215" mass="24842">MQLAEDKLEQALAEFSVQLRDPARQWFMQALQGVNCGEKGLQNTALYSAMARRKLGEEVYPGFPLPGHWTVAHVGRVFLLYRILLHYNNESRALVFTRLYREGDEQEKIAWLKAMSLMDTQGLMVEHMVHAARTNSQEAYAAIALYNPYPARHYCQEAFNQLVLKALFMDLDIRQVQGILQRMNPTMKRLVTDLKEERRAAGRVFPQGIDWLLSQ</sequence>
<comment type="caution">
    <text evidence="1">The sequence shown here is derived from an EMBL/GenBank/DDBJ whole genome shotgun (WGS) entry which is preliminary data.</text>
</comment>
<evidence type="ECO:0000313" key="2">
    <source>
        <dbReference type="Proteomes" id="UP000664654"/>
    </source>
</evidence>
<evidence type="ECO:0000313" key="1">
    <source>
        <dbReference type="EMBL" id="MBN7823819.1"/>
    </source>
</evidence>
<name>A0A939DJE2_9ALTE</name>
<dbReference type="RefSeq" id="WP_206571931.1">
    <property type="nucleotide sequence ID" value="NZ_JAFKCV010000001.1"/>
</dbReference>
<reference evidence="1" key="1">
    <citation type="submission" date="2021-03" db="EMBL/GenBank/DDBJ databases">
        <title>novel species isolated from a fishpond in China.</title>
        <authorList>
            <person name="Lu H."/>
            <person name="Cai Z."/>
        </authorList>
    </citation>
    <scope>NUCLEOTIDE SEQUENCE</scope>
    <source>
        <strain evidence="1">JCM 30855</strain>
    </source>
</reference>
<accession>A0A939DJE2</accession>
<keyword evidence="2" id="KW-1185">Reference proteome</keyword>
<dbReference type="InterPro" id="IPR047715">
    <property type="entry name" value="EboA_dom"/>
</dbReference>
<protein>
    <submittedName>
        <fullName evidence="1">EboA domain-containing protein</fullName>
    </submittedName>
</protein>
<dbReference type="NCBIfam" id="NF035938">
    <property type="entry name" value="EboA_domain"/>
    <property type="match status" value="1"/>
</dbReference>